<evidence type="ECO:0000313" key="1">
    <source>
        <dbReference type="EMBL" id="KAF2475290.1"/>
    </source>
</evidence>
<evidence type="ECO:0000313" key="2">
    <source>
        <dbReference type="Proteomes" id="UP000799755"/>
    </source>
</evidence>
<protein>
    <submittedName>
        <fullName evidence="1">Uncharacterized protein</fullName>
    </submittedName>
</protein>
<name>A0ACB6R8C0_9PLEO</name>
<proteinExistence type="predicted"/>
<reference evidence="1" key="1">
    <citation type="journal article" date="2020" name="Stud. Mycol.">
        <title>101 Dothideomycetes genomes: a test case for predicting lifestyles and emergence of pathogens.</title>
        <authorList>
            <person name="Haridas S."/>
            <person name="Albert R."/>
            <person name="Binder M."/>
            <person name="Bloem J."/>
            <person name="Labutti K."/>
            <person name="Salamov A."/>
            <person name="Andreopoulos B."/>
            <person name="Baker S."/>
            <person name="Barry K."/>
            <person name="Bills G."/>
            <person name="Bluhm B."/>
            <person name="Cannon C."/>
            <person name="Castanera R."/>
            <person name="Culley D."/>
            <person name="Daum C."/>
            <person name="Ezra D."/>
            <person name="Gonzalez J."/>
            <person name="Henrissat B."/>
            <person name="Kuo A."/>
            <person name="Liang C."/>
            <person name="Lipzen A."/>
            <person name="Lutzoni F."/>
            <person name="Magnuson J."/>
            <person name="Mondo S."/>
            <person name="Nolan M."/>
            <person name="Ohm R."/>
            <person name="Pangilinan J."/>
            <person name="Park H.-J."/>
            <person name="Ramirez L."/>
            <person name="Alfaro M."/>
            <person name="Sun H."/>
            <person name="Tritt A."/>
            <person name="Yoshinaga Y."/>
            <person name="Zwiers L.-H."/>
            <person name="Turgeon B."/>
            <person name="Goodwin S."/>
            <person name="Spatafora J."/>
            <person name="Crous P."/>
            <person name="Grigoriev I."/>
        </authorList>
    </citation>
    <scope>NUCLEOTIDE SEQUENCE</scope>
    <source>
        <strain evidence="1">ATCC 200398</strain>
    </source>
</reference>
<organism evidence="1 2">
    <name type="scientific">Lindgomyces ingoldianus</name>
    <dbReference type="NCBI Taxonomy" id="673940"/>
    <lineage>
        <taxon>Eukaryota</taxon>
        <taxon>Fungi</taxon>
        <taxon>Dikarya</taxon>
        <taxon>Ascomycota</taxon>
        <taxon>Pezizomycotina</taxon>
        <taxon>Dothideomycetes</taxon>
        <taxon>Pleosporomycetidae</taxon>
        <taxon>Pleosporales</taxon>
        <taxon>Lindgomycetaceae</taxon>
        <taxon>Lindgomyces</taxon>
    </lineage>
</organism>
<sequence>MKASLILAVVSAAVAMASPAEVSLNRAFRAVTVDGTTTQTACIECPCGNTFNAVCECVPGGCCCT</sequence>
<gene>
    <name evidence="1" type="ORF">BDR25DRAFT_301040</name>
</gene>
<dbReference type="Proteomes" id="UP000799755">
    <property type="component" value="Unassembled WGS sequence"/>
</dbReference>
<keyword evidence="2" id="KW-1185">Reference proteome</keyword>
<dbReference type="EMBL" id="MU003496">
    <property type="protein sequence ID" value="KAF2475290.1"/>
    <property type="molecule type" value="Genomic_DNA"/>
</dbReference>
<comment type="caution">
    <text evidence="1">The sequence shown here is derived from an EMBL/GenBank/DDBJ whole genome shotgun (WGS) entry which is preliminary data.</text>
</comment>
<accession>A0ACB6R8C0</accession>